<accession>A0ABX0YCW5</accession>
<organism evidence="1 2">
    <name type="scientific">Pseudomonas quercus</name>
    <dbReference type="NCBI Taxonomy" id="2722792"/>
    <lineage>
        <taxon>Bacteria</taxon>
        <taxon>Pseudomonadati</taxon>
        <taxon>Pseudomonadota</taxon>
        <taxon>Gammaproteobacteria</taxon>
        <taxon>Pseudomonadales</taxon>
        <taxon>Pseudomonadaceae</taxon>
        <taxon>Pseudomonas</taxon>
    </lineage>
</organism>
<proteinExistence type="predicted"/>
<dbReference type="RefSeq" id="WP_168083678.1">
    <property type="nucleotide sequence ID" value="NZ_JAAVJI010000004.1"/>
</dbReference>
<gene>
    <name evidence="1" type="ORF">HBH25_09535</name>
</gene>
<keyword evidence="2" id="KW-1185">Reference proteome</keyword>
<dbReference type="EMBL" id="JAAVJI010000004">
    <property type="protein sequence ID" value="NJP01107.1"/>
    <property type="molecule type" value="Genomic_DNA"/>
</dbReference>
<reference evidence="1 2" key="1">
    <citation type="submission" date="2020-03" db="EMBL/GenBank/DDBJ databases">
        <authorList>
            <person name="Wang L."/>
            <person name="He N."/>
            <person name="Li Y."/>
            <person name="Fang Y."/>
            <person name="Zhang F."/>
        </authorList>
    </citation>
    <scope>NUCLEOTIDE SEQUENCE [LARGE SCALE GENOMIC DNA]</scope>
    <source>
        <strain evidence="2">hsmgli-8</strain>
    </source>
</reference>
<comment type="caution">
    <text evidence="1">The sequence shown here is derived from an EMBL/GenBank/DDBJ whole genome shotgun (WGS) entry which is preliminary data.</text>
</comment>
<name>A0ABX0YCW5_9PSED</name>
<evidence type="ECO:0000313" key="2">
    <source>
        <dbReference type="Proteomes" id="UP000746535"/>
    </source>
</evidence>
<sequence>MKINNSFFSFRAQVSVQEAFEKAVRRVEKEGRVSNHTINFLLKAAKNSPRNFTVLDCQGLEHIKSQIIVKLEGQNSAVHAEKYEKINGLVDRVIENLSPDVKSDFMKEKYLVEKLKIALVEVEESISLLEENMGSEFGCPIQGSDVKEKKNDREIESEKLKNSTELKSLKNLKEFLSHPDNLDFHRSLETGKLELTEHQRHLVNYFETTINDTITRRAAYFPRLNKH</sequence>
<protein>
    <submittedName>
        <fullName evidence="1">Uncharacterized protein</fullName>
    </submittedName>
</protein>
<dbReference type="Proteomes" id="UP000746535">
    <property type="component" value="Unassembled WGS sequence"/>
</dbReference>
<evidence type="ECO:0000313" key="1">
    <source>
        <dbReference type="EMBL" id="NJP01107.1"/>
    </source>
</evidence>